<dbReference type="SUPFAM" id="SSF55874">
    <property type="entry name" value="ATPase domain of HSP90 chaperone/DNA topoisomerase II/histidine kinase"/>
    <property type="match status" value="1"/>
</dbReference>
<dbReference type="InterPro" id="IPR036890">
    <property type="entry name" value="HATPase_C_sf"/>
</dbReference>
<dbReference type="Gene3D" id="3.30.565.10">
    <property type="entry name" value="Histidine kinase-like ATPase, C-terminal domain"/>
    <property type="match status" value="1"/>
</dbReference>
<gene>
    <name evidence="1" type="ORF">TPSD3_12750</name>
</gene>
<dbReference type="NCBIfam" id="NF047703">
    <property type="entry name" value="slr1658_superfam"/>
    <property type="match status" value="1"/>
</dbReference>
<accession>A0A251X3C9</accession>
<dbReference type="RefSeq" id="WP_245391603.1">
    <property type="nucleotide sequence ID" value="NZ_MSLT01000023.1"/>
</dbReference>
<reference evidence="1 2" key="1">
    <citation type="submission" date="2016-12" db="EMBL/GenBank/DDBJ databases">
        <title>Thioflexothrix psekupsii D3 genome sequencing and assembly.</title>
        <authorList>
            <person name="Fomenkov A."/>
            <person name="Vincze T."/>
            <person name="Grabovich M."/>
            <person name="Anton B.P."/>
            <person name="Dubinina G."/>
            <person name="Orlova M."/>
            <person name="Belousova E."/>
            <person name="Roberts R.J."/>
        </authorList>
    </citation>
    <scope>NUCLEOTIDE SEQUENCE [LARGE SCALE GENOMIC DNA]</scope>
    <source>
        <strain evidence="1">D3</strain>
    </source>
</reference>
<keyword evidence="2" id="KW-1185">Reference proteome</keyword>
<evidence type="ECO:0000313" key="2">
    <source>
        <dbReference type="Proteomes" id="UP000194798"/>
    </source>
</evidence>
<sequence>MTIQTCFMIGDENVQYFGHYVDIDPKETEYLMISFSPTNIPIQQRWRNNGLSADFIAGYMLNFFVVDNEPKAISKNRFVAVKYIANELLENAMKFHSECKNSSVTIRFHLLEDQVVFYVRNNIDENRVAVFKEYITKLLNANPHDLYFQQMEINAAHAGHHSGLGFLSILCDYPARLGWKFESDCPQMHWVTTRVALFLWEIQAKQNETVFFLRSV</sequence>
<dbReference type="EMBL" id="MSLT01000023">
    <property type="protein sequence ID" value="OUD12003.1"/>
    <property type="molecule type" value="Genomic_DNA"/>
</dbReference>
<proteinExistence type="predicted"/>
<comment type="caution">
    <text evidence="1">The sequence shown here is derived from an EMBL/GenBank/DDBJ whole genome shotgun (WGS) entry which is preliminary data.</text>
</comment>
<evidence type="ECO:0000313" key="1">
    <source>
        <dbReference type="EMBL" id="OUD12003.1"/>
    </source>
</evidence>
<dbReference type="Proteomes" id="UP000194798">
    <property type="component" value="Unassembled WGS sequence"/>
</dbReference>
<dbReference type="InterPro" id="IPR058084">
    <property type="entry name" value="Slr1658-like"/>
</dbReference>
<evidence type="ECO:0008006" key="3">
    <source>
        <dbReference type="Google" id="ProtNLM"/>
    </source>
</evidence>
<name>A0A251X3C9_9GAMM</name>
<dbReference type="AlphaFoldDB" id="A0A251X3C9"/>
<organism evidence="1 2">
    <name type="scientific">Thioflexithrix psekupsensis</name>
    <dbReference type="NCBI Taxonomy" id="1570016"/>
    <lineage>
        <taxon>Bacteria</taxon>
        <taxon>Pseudomonadati</taxon>
        <taxon>Pseudomonadota</taxon>
        <taxon>Gammaproteobacteria</taxon>
        <taxon>Thiotrichales</taxon>
        <taxon>Thioflexithrix</taxon>
    </lineage>
</organism>
<protein>
    <recommendedName>
        <fullName evidence="3">ATP-binding protein</fullName>
    </recommendedName>
</protein>